<evidence type="ECO:0000259" key="1">
    <source>
        <dbReference type="SMART" id="SM01012"/>
    </source>
</evidence>
<dbReference type="InterPro" id="IPR029016">
    <property type="entry name" value="GAF-like_dom_sf"/>
</dbReference>
<dbReference type="Proteomes" id="UP000318578">
    <property type="component" value="Unassembled WGS sequence"/>
</dbReference>
<dbReference type="Pfam" id="PF13185">
    <property type="entry name" value="GAF_2"/>
    <property type="match status" value="1"/>
</dbReference>
<protein>
    <submittedName>
        <fullName evidence="2">GAF and ANTAR domain-containing protein</fullName>
    </submittedName>
</protein>
<evidence type="ECO:0000313" key="3">
    <source>
        <dbReference type="Proteomes" id="UP000318578"/>
    </source>
</evidence>
<dbReference type="InterPro" id="IPR005561">
    <property type="entry name" value="ANTAR"/>
</dbReference>
<dbReference type="SMART" id="SM01012">
    <property type="entry name" value="ANTAR"/>
    <property type="match status" value="1"/>
</dbReference>
<dbReference type="Gene3D" id="3.30.450.40">
    <property type="match status" value="1"/>
</dbReference>
<dbReference type="OrthoDB" id="7466251at2"/>
<proteinExistence type="predicted"/>
<sequence length="247" mass="26145">MDRDRATRVWAAVSLRARRRDEALAPSHACLACVEALALNGAGLIVASGVGTMEPTYVTGPGVDGLTELQLTLGEGPGVEAVESGRPVVAGDLAAPEGARRWPVFAAEAVQRGMRSMYSVPLALGALRVGVLDLYRAEPGEPDTEELLDAVVYADTALLLVLDDRGGIATPPGIDDQRPALWNAEVHQAAGMVSVQLGVPVLDALVRLRAHAYRQDRPLTDVARAVVERRLRLPDNGKGFRPPDGAP</sequence>
<dbReference type="RefSeq" id="WP_144642756.1">
    <property type="nucleotide sequence ID" value="NZ_BNAX01000005.1"/>
</dbReference>
<dbReference type="GO" id="GO:0003723">
    <property type="term" value="F:RNA binding"/>
    <property type="evidence" value="ECO:0007669"/>
    <property type="project" value="InterPro"/>
</dbReference>
<name>A0A558A2Z2_9PSEU</name>
<dbReference type="SUPFAM" id="SSF55781">
    <property type="entry name" value="GAF domain-like"/>
    <property type="match status" value="1"/>
</dbReference>
<accession>A0A558A2Z2</accession>
<gene>
    <name evidence="2" type="ORF">FNH06_27185</name>
</gene>
<dbReference type="AlphaFoldDB" id="A0A558A2Z2"/>
<organism evidence="2 3">
    <name type="scientific">Amycolatopsis acidiphila</name>
    <dbReference type="NCBI Taxonomy" id="715473"/>
    <lineage>
        <taxon>Bacteria</taxon>
        <taxon>Bacillati</taxon>
        <taxon>Actinomycetota</taxon>
        <taxon>Actinomycetes</taxon>
        <taxon>Pseudonocardiales</taxon>
        <taxon>Pseudonocardiaceae</taxon>
        <taxon>Amycolatopsis</taxon>
    </lineage>
</organism>
<dbReference type="EMBL" id="VJZA01000058">
    <property type="protein sequence ID" value="TVT18626.1"/>
    <property type="molecule type" value="Genomic_DNA"/>
</dbReference>
<comment type="caution">
    <text evidence="2">The sequence shown here is derived from an EMBL/GenBank/DDBJ whole genome shotgun (WGS) entry which is preliminary data.</text>
</comment>
<feature type="domain" description="ANTAR" evidence="1">
    <location>
        <begin position="154"/>
        <end position="227"/>
    </location>
</feature>
<keyword evidence="3" id="KW-1185">Reference proteome</keyword>
<evidence type="ECO:0000313" key="2">
    <source>
        <dbReference type="EMBL" id="TVT18626.1"/>
    </source>
</evidence>
<dbReference type="InterPro" id="IPR003018">
    <property type="entry name" value="GAF"/>
</dbReference>
<reference evidence="2 3" key="1">
    <citation type="submission" date="2019-07" db="EMBL/GenBank/DDBJ databases">
        <title>New species of Amycolatopsis and Streptomyces.</title>
        <authorList>
            <person name="Duangmal K."/>
            <person name="Teo W.F.A."/>
            <person name="Lipun K."/>
        </authorList>
    </citation>
    <scope>NUCLEOTIDE SEQUENCE [LARGE SCALE GENOMIC DNA]</scope>
    <source>
        <strain evidence="2 3">JCM 30562</strain>
    </source>
</reference>